<reference evidence="1 2" key="1">
    <citation type="submission" date="2017-02" db="EMBL/GenBank/DDBJ databases">
        <authorList>
            <person name="Peterson S.W."/>
        </authorList>
    </citation>
    <scope>NUCLEOTIDE SEQUENCE [LARGE SCALE GENOMIC DNA]</scope>
    <source>
        <strain evidence="1 2">ATCC 700028</strain>
    </source>
</reference>
<gene>
    <name evidence="1" type="ORF">SAMN02745174_01868</name>
</gene>
<organism evidence="1 2">
    <name type="scientific">Cetobacterium ceti</name>
    <dbReference type="NCBI Taxonomy" id="180163"/>
    <lineage>
        <taxon>Bacteria</taxon>
        <taxon>Fusobacteriati</taxon>
        <taxon>Fusobacteriota</taxon>
        <taxon>Fusobacteriia</taxon>
        <taxon>Fusobacteriales</taxon>
        <taxon>Fusobacteriaceae</taxon>
        <taxon>Cetobacterium</taxon>
    </lineage>
</organism>
<evidence type="ECO:0000313" key="2">
    <source>
        <dbReference type="Proteomes" id="UP000191153"/>
    </source>
</evidence>
<dbReference type="OrthoDB" id="88728at2"/>
<sequence>MKIRLHILSVLFIFLSFISYGFDFGPMGFDKRIDDGSGYGEFSLRNHENHPIRYKISILDSGKKNNISKYASVYPKILTIPAQGEKIFKVYVDPKENIKPGEYTFLLGMKSIGIPFLGDGEIKNSKPEVTMQAGVNVEMSCYAGNIKNYFDIKNPQFYKKVEKDGVIKRYFKGKVLNNTGRGYEIGVGFYDANNTLMDVKAKGRLVNKSSMDVNILIPNQAKKIVFYDYNNQIVVGQQITIK</sequence>
<accession>A0A1T4PE30</accession>
<dbReference type="InterPro" id="IPR008962">
    <property type="entry name" value="PapD-like_sf"/>
</dbReference>
<dbReference type="SUPFAM" id="SSF49354">
    <property type="entry name" value="PapD-like"/>
    <property type="match status" value="1"/>
</dbReference>
<dbReference type="RefSeq" id="WP_078694333.1">
    <property type="nucleotide sequence ID" value="NZ_FUWX01000014.1"/>
</dbReference>
<name>A0A1T4PE30_9FUSO</name>
<dbReference type="STRING" id="180163.SAMN02745174_01868"/>
<proteinExistence type="predicted"/>
<protein>
    <recommendedName>
        <fullName evidence="3">Pili and flagellar-assembly chaperone, PapD N-terminal domain</fullName>
    </recommendedName>
</protein>
<evidence type="ECO:0008006" key="3">
    <source>
        <dbReference type="Google" id="ProtNLM"/>
    </source>
</evidence>
<dbReference type="Proteomes" id="UP000191153">
    <property type="component" value="Unassembled WGS sequence"/>
</dbReference>
<dbReference type="EMBL" id="FUWX01000014">
    <property type="protein sequence ID" value="SJZ89597.1"/>
    <property type="molecule type" value="Genomic_DNA"/>
</dbReference>
<dbReference type="AlphaFoldDB" id="A0A1T4PE30"/>
<evidence type="ECO:0000313" key="1">
    <source>
        <dbReference type="EMBL" id="SJZ89597.1"/>
    </source>
</evidence>
<keyword evidence="2" id="KW-1185">Reference proteome</keyword>